<dbReference type="Proteomes" id="UP001196413">
    <property type="component" value="Unassembled WGS sequence"/>
</dbReference>
<comment type="caution">
    <text evidence="2">The sequence shown here is derived from an EMBL/GenBank/DDBJ whole genome shotgun (WGS) entry which is preliminary data.</text>
</comment>
<name>A0AAD5QXX6_PARTN</name>
<dbReference type="EMBL" id="JAHQIW010005385">
    <property type="protein sequence ID" value="KAJ1365883.1"/>
    <property type="molecule type" value="Genomic_DNA"/>
</dbReference>
<protein>
    <submittedName>
        <fullName evidence="2">Uncharacterized protein</fullName>
    </submittedName>
</protein>
<evidence type="ECO:0000313" key="4">
    <source>
        <dbReference type="Proteomes" id="UP001196413"/>
    </source>
</evidence>
<sequence>MTQRHPRYPYVDSVGLRALRIRAAVGGCGGCDVGDDDDDDGRSEGQGVQSQRGP</sequence>
<gene>
    <name evidence="2" type="ORF">KIN20_026348</name>
    <name evidence="3" type="ORF">KIN20_026349</name>
</gene>
<proteinExistence type="predicted"/>
<feature type="region of interest" description="Disordered" evidence="1">
    <location>
        <begin position="29"/>
        <end position="54"/>
    </location>
</feature>
<evidence type="ECO:0000313" key="3">
    <source>
        <dbReference type="EMBL" id="KAJ1365884.1"/>
    </source>
</evidence>
<dbReference type="AlphaFoldDB" id="A0AAD5QXX6"/>
<dbReference type="EMBL" id="JAHQIW010005385">
    <property type="protein sequence ID" value="KAJ1365884.1"/>
    <property type="molecule type" value="Genomic_DNA"/>
</dbReference>
<accession>A0AAD5QXX6</accession>
<keyword evidence="4" id="KW-1185">Reference proteome</keyword>
<evidence type="ECO:0000256" key="1">
    <source>
        <dbReference type="SAM" id="MobiDB-lite"/>
    </source>
</evidence>
<evidence type="ECO:0000313" key="2">
    <source>
        <dbReference type="EMBL" id="KAJ1365883.1"/>
    </source>
</evidence>
<reference evidence="2" key="1">
    <citation type="submission" date="2021-06" db="EMBL/GenBank/DDBJ databases">
        <title>Parelaphostrongylus tenuis whole genome reference sequence.</title>
        <authorList>
            <person name="Garwood T.J."/>
            <person name="Larsen P.A."/>
            <person name="Fountain-Jones N.M."/>
            <person name="Garbe J.R."/>
            <person name="Macchietto M.G."/>
            <person name="Kania S.A."/>
            <person name="Gerhold R.W."/>
            <person name="Richards J.E."/>
            <person name="Wolf T.M."/>
        </authorList>
    </citation>
    <scope>NUCLEOTIDE SEQUENCE</scope>
    <source>
        <strain evidence="2">MNPRO001-30</strain>
        <tissue evidence="2">Meninges</tissue>
    </source>
</reference>
<organism evidence="2 4">
    <name type="scientific">Parelaphostrongylus tenuis</name>
    <name type="common">Meningeal worm</name>
    <dbReference type="NCBI Taxonomy" id="148309"/>
    <lineage>
        <taxon>Eukaryota</taxon>
        <taxon>Metazoa</taxon>
        <taxon>Ecdysozoa</taxon>
        <taxon>Nematoda</taxon>
        <taxon>Chromadorea</taxon>
        <taxon>Rhabditida</taxon>
        <taxon>Rhabditina</taxon>
        <taxon>Rhabditomorpha</taxon>
        <taxon>Strongyloidea</taxon>
        <taxon>Metastrongylidae</taxon>
        <taxon>Parelaphostrongylus</taxon>
    </lineage>
</organism>